<sequence>MLPSGNGVQTRKVLSKIECFSLNLIMICPMVFLLLELLNQAANAVTASSVGAGRLLLAAAQLQACRQENNPHRSQWLPGMVATNLQWAQDPCQKEQEQLNNLLEQGAAAGNQVATQQLGGAPAPQLAEATDPTPNTDPAVPMNEFVVPEQGANNQWSPLIPEDVLDMIVDQYQGEEPPDVEMLDSIMEQMRYYLLWCPWGEPGQRNLKWNFKYRPRNSSWIASWLPK</sequence>
<keyword evidence="2" id="KW-0472">Membrane</keyword>
<evidence type="ECO:0000256" key="1">
    <source>
        <dbReference type="SAM" id="MobiDB-lite"/>
    </source>
</evidence>
<keyword evidence="3" id="KW-0543">Viral nucleoprotein</keyword>
<keyword evidence="3" id="KW-0946">Virion</keyword>
<keyword evidence="4" id="KW-1185">Reference proteome</keyword>
<keyword evidence="2" id="KW-1133">Transmembrane helix</keyword>
<accession>A0A7D6WX00</accession>
<keyword evidence="2" id="KW-0812">Transmembrane</keyword>
<reference evidence="3" key="1">
    <citation type="journal article" date="2020" name="Sci">
        <title>Metagenomics characterisation of avian parvoviruses and picornaviruses from Australian wild ducks.</title>
        <authorList>
            <person name="Vibin J."/>
            <person name="Chamings A."/>
            <person name="Klaassen M."/>
            <person name="Bhatta T.R."/>
            <person name="Alexandersen S."/>
        </authorList>
    </citation>
    <scope>NUCLEOTIDE SEQUENCE</scope>
    <source>
        <strain evidence="3">CTCPaV1/CT08.18-AU-2018</strain>
    </source>
</reference>
<dbReference type="RefSeq" id="YP_010802864.1">
    <property type="nucleotide sequence ID" value="NC_077062.1"/>
</dbReference>
<proteinExistence type="predicted"/>
<organism evidence="3 4">
    <name type="scientific">Chestnut teal chaphamaparvovirus 1</name>
    <dbReference type="NCBI Taxonomy" id="2759403"/>
    <lineage>
        <taxon>Viruses</taxon>
        <taxon>Monodnaviria</taxon>
        <taxon>Shotokuvirae</taxon>
        <taxon>Cossaviricota</taxon>
        <taxon>Quintoviricetes</taxon>
        <taxon>Piccovirales</taxon>
        <taxon>Parvoviridae</taxon>
        <taxon>Hamaparvovirinae</taxon>
        <taxon>Chaphamaparvovirus</taxon>
        <taxon>Chaphamaparvovirus anseriform1</taxon>
    </lineage>
</organism>
<evidence type="ECO:0000256" key="2">
    <source>
        <dbReference type="SAM" id="Phobius"/>
    </source>
</evidence>
<dbReference type="GeneID" id="80541671"/>
<name>A0A7D6WX00_9VIRU</name>
<feature type="transmembrane region" description="Helical" evidence="2">
    <location>
        <begin position="20"/>
        <end position="38"/>
    </location>
</feature>
<evidence type="ECO:0000313" key="4">
    <source>
        <dbReference type="Proteomes" id="UP001162006"/>
    </source>
</evidence>
<evidence type="ECO:0000313" key="3">
    <source>
        <dbReference type="EMBL" id="QMI57830.1"/>
    </source>
</evidence>
<protein>
    <submittedName>
        <fullName evidence="3">Nucleoprotein</fullName>
    </submittedName>
</protein>
<dbReference type="KEGG" id="vg:80541671"/>
<dbReference type="GO" id="GO:0019013">
    <property type="term" value="C:viral nucleocapsid"/>
    <property type="evidence" value="ECO:0007669"/>
    <property type="project" value="UniProtKB-KW"/>
</dbReference>
<dbReference type="Proteomes" id="UP001162006">
    <property type="component" value="Segment"/>
</dbReference>
<dbReference type="EMBL" id="MT247758">
    <property type="protein sequence ID" value="QMI57830.1"/>
    <property type="molecule type" value="Genomic_DNA"/>
</dbReference>
<feature type="region of interest" description="Disordered" evidence="1">
    <location>
        <begin position="117"/>
        <end position="139"/>
    </location>
</feature>